<sequence length="367" mass="41567">MGHRMSFVLCRGCVYKHTSSHTHDTQTRNNSLWITQRIGLCGNRIRYTLRGSQLPCHCANRPLIKLMTHKNIPTLGFAPVLWESNLLRLVRQPVAQPLHQPYSQIDYSIMKCQNKLRDFGLRSVSNCVPFLIYFVEGGKSSNHFSRQGEARGRVRLLLNKNHLVPIPAFRAGAPVNPLADKRADGSLDGKQLPPLIDMRNNRGVTSASTAFGVNVREETHIGFFKSFRWRSTFPPKMCYATFLWMRLASTIRANGLNLAIRYKPVNEQTDHIDGKQSPPPIGTRNIRSVIIYIYNKFKGCWQIGNWEVELTGIADRKILGRGVIGPLVTSLTQPNTTQALFHVDFCVAVVSLRLSRSMYAEAWLSHT</sequence>
<accession>A0A2H1VFP2</accession>
<proteinExistence type="predicted"/>
<reference evidence="1" key="1">
    <citation type="submission" date="2016-07" db="EMBL/GenBank/DDBJ databases">
        <authorList>
            <person name="Bretaudeau A."/>
        </authorList>
    </citation>
    <scope>NUCLEOTIDE SEQUENCE</scope>
    <source>
        <strain evidence="1">Rice</strain>
        <tissue evidence="1">Whole body</tissue>
    </source>
</reference>
<dbReference type="EMBL" id="ODYU01002313">
    <property type="protein sequence ID" value="SOQ39649.1"/>
    <property type="molecule type" value="Genomic_DNA"/>
</dbReference>
<evidence type="ECO:0000313" key="1">
    <source>
        <dbReference type="EMBL" id="SOQ39649.1"/>
    </source>
</evidence>
<name>A0A2H1VFP2_SPOFR</name>
<protein>
    <submittedName>
        <fullName evidence="1">SFRICE_001947</fullName>
    </submittedName>
</protein>
<organism evidence="1">
    <name type="scientific">Spodoptera frugiperda</name>
    <name type="common">Fall armyworm</name>
    <dbReference type="NCBI Taxonomy" id="7108"/>
    <lineage>
        <taxon>Eukaryota</taxon>
        <taxon>Metazoa</taxon>
        <taxon>Ecdysozoa</taxon>
        <taxon>Arthropoda</taxon>
        <taxon>Hexapoda</taxon>
        <taxon>Insecta</taxon>
        <taxon>Pterygota</taxon>
        <taxon>Neoptera</taxon>
        <taxon>Endopterygota</taxon>
        <taxon>Lepidoptera</taxon>
        <taxon>Glossata</taxon>
        <taxon>Ditrysia</taxon>
        <taxon>Noctuoidea</taxon>
        <taxon>Noctuidae</taxon>
        <taxon>Amphipyrinae</taxon>
        <taxon>Spodoptera</taxon>
    </lineage>
</organism>
<dbReference type="AlphaFoldDB" id="A0A2H1VFP2"/>
<gene>
    <name evidence="1" type="ORF">SFRICE_001947</name>
</gene>